<dbReference type="Gene3D" id="3.90.550.10">
    <property type="entry name" value="Spore Coat Polysaccharide Biosynthesis Protein SpsA, Chain A"/>
    <property type="match status" value="1"/>
</dbReference>
<evidence type="ECO:0000313" key="10">
    <source>
        <dbReference type="EMBL" id="OGF32081.1"/>
    </source>
</evidence>
<dbReference type="GO" id="GO:0008879">
    <property type="term" value="F:glucose-1-phosphate thymidylyltransferase activity"/>
    <property type="evidence" value="ECO:0007669"/>
    <property type="project" value="UniProtKB-EC"/>
</dbReference>
<keyword evidence="6" id="KW-0479">Metal-binding</keyword>
<organism evidence="10 11">
    <name type="scientific">Candidatus Falkowbacteria bacterium RIFCSPLOWO2_12_FULL_45_13</name>
    <dbReference type="NCBI Taxonomy" id="1797991"/>
    <lineage>
        <taxon>Bacteria</taxon>
        <taxon>Candidatus Falkowiibacteriota</taxon>
    </lineage>
</organism>
<dbReference type="PANTHER" id="PTHR43532">
    <property type="entry name" value="GLUCOSE-1-PHOSPHATE THYMIDYLYLTRANSFERASE"/>
    <property type="match status" value="1"/>
</dbReference>
<dbReference type="AlphaFoldDB" id="A0A1F5T0T6"/>
<evidence type="ECO:0000256" key="2">
    <source>
        <dbReference type="ARBA" id="ARBA00010480"/>
    </source>
</evidence>
<evidence type="ECO:0000256" key="4">
    <source>
        <dbReference type="ARBA" id="ARBA00022679"/>
    </source>
</evidence>
<keyword evidence="4" id="KW-0808">Transferase</keyword>
<keyword evidence="10" id="KW-0167">Capsid protein</keyword>
<reference evidence="10 11" key="1">
    <citation type="journal article" date="2016" name="Nat. Commun.">
        <title>Thousands of microbial genomes shed light on interconnected biogeochemical processes in an aquifer system.</title>
        <authorList>
            <person name="Anantharaman K."/>
            <person name="Brown C.T."/>
            <person name="Hug L.A."/>
            <person name="Sharon I."/>
            <person name="Castelle C.J."/>
            <person name="Probst A.J."/>
            <person name="Thomas B.C."/>
            <person name="Singh A."/>
            <person name="Wilkins M.J."/>
            <person name="Karaoz U."/>
            <person name="Brodie E.L."/>
            <person name="Williams K.H."/>
            <person name="Hubbard S.S."/>
            <person name="Banfield J.F."/>
        </authorList>
    </citation>
    <scope>NUCLEOTIDE SEQUENCE [LARGE SCALE GENOMIC DNA]</scope>
</reference>
<dbReference type="SUPFAM" id="SSF53448">
    <property type="entry name" value="Nucleotide-diphospho-sugar transferases"/>
    <property type="match status" value="1"/>
</dbReference>
<evidence type="ECO:0000256" key="5">
    <source>
        <dbReference type="ARBA" id="ARBA00022695"/>
    </source>
</evidence>
<evidence type="ECO:0000256" key="8">
    <source>
        <dbReference type="ARBA" id="ARBA00049336"/>
    </source>
</evidence>
<proteinExistence type="inferred from homology"/>
<keyword evidence="10" id="KW-0946">Virion</keyword>
<dbReference type="Proteomes" id="UP000176915">
    <property type="component" value="Unassembled WGS sequence"/>
</dbReference>
<name>A0A1F5T0T6_9BACT</name>
<evidence type="ECO:0000256" key="6">
    <source>
        <dbReference type="ARBA" id="ARBA00022723"/>
    </source>
</evidence>
<accession>A0A1F5T0T6</accession>
<evidence type="ECO:0000256" key="3">
    <source>
        <dbReference type="ARBA" id="ARBA00012461"/>
    </source>
</evidence>
<evidence type="ECO:0000259" key="9">
    <source>
        <dbReference type="Pfam" id="PF00483"/>
    </source>
</evidence>
<dbReference type="InterPro" id="IPR005835">
    <property type="entry name" value="NTP_transferase_dom"/>
</dbReference>
<sequence length="264" mass="29749">MKGIILSGGSATRLFPLTATTSKQLLPVYDRQMIFYPLNVLVKAGIKDILIIVAPEHSGHFLNLLGSIFDKNDIRLEFKVQKNPRGLADAFIVGENFIGQDNVTMILGDNIFEDDFSDEIKNFKSGAKVFAVKVPDPERSGVVVFDDQMKALKIVEKPKDRISDYAIPGLYIYDNRVVKVAKQVKPSARGEIEIVDIHNWYLDKGELAVGLVKGKWLDAGTFDSLLEAGVYVKEKKLYEKFDPIINRAIEEFNEELKIICKKRL</sequence>
<evidence type="ECO:0000313" key="11">
    <source>
        <dbReference type="Proteomes" id="UP000176915"/>
    </source>
</evidence>
<dbReference type="Pfam" id="PF00483">
    <property type="entry name" value="NTP_transferase"/>
    <property type="match status" value="1"/>
</dbReference>
<dbReference type="EC" id="2.7.7.24" evidence="3"/>
<dbReference type="InterPro" id="IPR005907">
    <property type="entry name" value="G1P_thy_trans_s"/>
</dbReference>
<comment type="cofactor">
    <cofactor evidence="1">
        <name>Mg(2+)</name>
        <dbReference type="ChEBI" id="CHEBI:18420"/>
    </cofactor>
</comment>
<dbReference type="PANTHER" id="PTHR43532:SF1">
    <property type="entry name" value="GLUCOSE-1-PHOSPHATE THYMIDYLYLTRANSFERASE 1"/>
    <property type="match status" value="1"/>
</dbReference>
<keyword evidence="5" id="KW-0548">Nucleotidyltransferase</keyword>
<keyword evidence="7" id="KW-0460">Magnesium</keyword>
<comment type="catalytic activity">
    <reaction evidence="8">
        <text>dTTP + alpha-D-glucose 1-phosphate + H(+) = dTDP-alpha-D-glucose + diphosphate</text>
        <dbReference type="Rhea" id="RHEA:15225"/>
        <dbReference type="ChEBI" id="CHEBI:15378"/>
        <dbReference type="ChEBI" id="CHEBI:33019"/>
        <dbReference type="ChEBI" id="CHEBI:37568"/>
        <dbReference type="ChEBI" id="CHEBI:57477"/>
        <dbReference type="ChEBI" id="CHEBI:58601"/>
        <dbReference type="EC" id="2.7.7.24"/>
    </reaction>
</comment>
<dbReference type="EMBL" id="MFFY01000005">
    <property type="protein sequence ID" value="OGF32081.1"/>
    <property type="molecule type" value="Genomic_DNA"/>
</dbReference>
<dbReference type="GO" id="GO:0046872">
    <property type="term" value="F:metal ion binding"/>
    <property type="evidence" value="ECO:0007669"/>
    <property type="project" value="UniProtKB-KW"/>
</dbReference>
<evidence type="ECO:0000256" key="7">
    <source>
        <dbReference type="ARBA" id="ARBA00022842"/>
    </source>
</evidence>
<gene>
    <name evidence="10" type="ORF">A3H09_03110</name>
</gene>
<comment type="caution">
    <text evidence="10">The sequence shown here is derived from an EMBL/GenBank/DDBJ whole genome shotgun (WGS) entry which is preliminary data.</text>
</comment>
<feature type="domain" description="Nucleotidyl transferase" evidence="9">
    <location>
        <begin position="2"/>
        <end position="231"/>
    </location>
</feature>
<protein>
    <recommendedName>
        <fullName evidence="3">glucose-1-phosphate thymidylyltransferase</fullName>
        <ecNumber evidence="3">2.7.7.24</ecNumber>
    </recommendedName>
</protein>
<evidence type="ECO:0000256" key="1">
    <source>
        <dbReference type="ARBA" id="ARBA00001946"/>
    </source>
</evidence>
<comment type="similarity">
    <text evidence="2">Belongs to the glucose-1-phosphate thymidylyltransferase family.</text>
</comment>
<dbReference type="InterPro" id="IPR029044">
    <property type="entry name" value="Nucleotide-diphossugar_trans"/>
</dbReference>